<evidence type="ECO:0000313" key="9">
    <source>
        <dbReference type="Proteomes" id="UP000426444"/>
    </source>
</evidence>
<proteinExistence type="predicted"/>
<evidence type="ECO:0000256" key="6">
    <source>
        <dbReference type="SAM" id="Phobius"/>
    </source>
</evidence>
<accession>A0A6I6DB48</accession>
<feature type="region of interest" description="Disordered" evidence="5">
    <location>
        <begin position="99"/>
        <end position="127"/>
    </location>
</feature>
<dbReference type="PANTHER" id="PTHR41335">
    <property type="entry name" value="MEMBRANE PROTEIN-RELATED"/>
    <property type="match status" value="1"/>
</dbReference>
<gene>
    <name evidence="8" type="ORF">SYNTR_1312</name>
</gene>
<evidence type="ECO:0000256" key="1">
    <source>
        <dbReference type="ARBA" id="ARBA00022475"/>
    </source>
</evidence>
<keyword evidence="1" id="KW-1003">Cell membrane</keyword>
<evidence type="ECO:0000313" key="8">
    <source>
        <dbReference type="EMBL" id="QGT99905.1"/>
    </source>
</evidence>
<sequence length="127" mass="14407">MLKIELFLYIKGKRGFKMRGYLIGIIVVIILVTIFVSQNTAPVTISFLNWTSSETSLAIVLLLSLCVGALITFLFDSIRNFSLTKQVQELKQQNKSLKQEINNLKPKTDQTKPEDNTNKNEKEALDT</sequence>
<feature type="transmembrane region" description="Helical" evidence="6">
    <location>
        <begin position="57"/>
        <end position="75"/>
    </location>
</feature>
<feature type="compositionally biased region" description="Basic and acidic residues" evidence="5">
    <location>
        <begin position="106"/>
        <end position="127"/>
    </location>
</feature>
<keyword evidence="2 6" id="KW-0812">Transmembrane</keyword>
<feature type="domain" description="Lipopolysaccharide assembly protein A" evidence="7">
    <location>
        <begin position="38"/>
        <end position="102"/>
    </location>
</feature>
<feature type="transmembrane region" description="Helical" evidence="6">
    <location>
        <begin position="20"/>
        <end position="37"/>
    </location>
</feature>
<organism evidence="8 9">
    <name type="scientific">Candidatus Syntrophocurvum alkaliphilum</name>
    <dbReference type="NCBI Taxonomy" id="2293317"/>
    <lineage>
        <taxon>Bacteria</taxon>
        <taxon>Bacillati</taxon>
        <taxon>Bacillota</taxon>
        <taxon>Clostridia</taxon>
        <taxon>Eubacteriales</taxon>
        <taxon>Syntrophomonadaceae</taxon>
        <taxon>Candidatus Syntrophocurvum</taxon>
    </lineage>
</organism>
<dbReference type="AlphaFoldDB" id="A0A6I6DB48"/>
<dbReference type="GO" id="GO:0005886">
    <property type="term" value="C:plasma membrane"/>
    <property type="evidence" value="ECO:0007669"/>
    <property type="project" value="InterPro"/>
</dbReference>
<protein>
    <recommendedName>
        <fullName evidence="7">Lipopolysaccharide assembly protein A domain-containing protein</fullName>
    </recommendedName>
</protein>
<evidence type="ECO:0000256" key="3">
    <source>
        <dbReference type="ARBA" id="ARBA00022989"/>
    </source>
</evidence>
<evidence type="ECO:0000256" key="4">
    <source>
        <dbReference type="ARBA" id="ARBA00023136"/>
    </source>
</evidence>
<evidence type="ECO:0000259" key="7">
    <source>
        <dbReference type="Pfam" id="PF06305"/>
    </source>
</evidence>
<reference evidence="9" key="1">
    <citation type="journal article" date="2019" name="Microbiology">
        <title>Complete Genome Sequence of an Uncultured Bacterium of the Candidate Phylum Bipolaricaulota.</title>
        <authorList>
            <person name="Kadnikov V.V."/>
            <person name="Mardanov A.V."/>
            <person name="Beletsky A.V."/>
            <person name="Frank Y.A."/>
            <person name="Karnachuk O.V."/>
            <person name="Ravin N.V."/>
        </authorList>
    </citation>
    <scope>NUCLEOTIDE SEQUENCE [LARGE SCALE GENOMIC DNA]</scope>
</reference>
<dbReference type="PANTHER" id="PTHR41335:SF1">
    <property type="entry name" value="MEMBRANE PROTEIN"/>
    <property type="match status" value="1"/>
</dbReference>
<keyword evidence="4 6" id="KW-0472">Membrane</keyword>
<keyword evidence="3 6" id="KW-1133">Transmembrane helix</keyword>
<evidence type="ECO:0000256" key="5">
    <source>
        <dbReference type="SAM" id="MobiDB-lite"/>
    </source>
</evidence>
<dbReference type="InterPro" id="IPR010445">
    <property type="entry name" value="LapA_dom"/>
</dbReference>
<name>A0A6I6DB48_9FIRM</name>
<dbReference type="Proteomes" id="UP000426444">
    <property type="component" value="Chromosome"/>
</dbReference>
<dbReference type="EMBL" id="CP046457">
    <property type="protein sequence ID" value="QGT99905.1"/>
    <property type="molecule type" value="Genomic_DNA"/>
</dbReference>
<dbReference type="KEGG" id="salq:SYNTR_1312"/>
<keyword evidence="9" id="KW-1185">Reference proteome</keyword>
<evidence type="ECO:0000256" key="2">
    <source>
        <dbReference type="ARBA" id="ARBA00022692"/>
    </source>
</evidence>
<dbReference type="Pfam" id="PF06305">
    <property type="entry name" value="LapA_dom"/>
    <property type="match status" value="1"/>
</dbReference>